<dbReference type="SMART" id="SM00899">
    <property type="entry name" value="FeoA"/>
    <property type="match status" value="1"/>
</dbReference>
<evidence type="ECO:0000259" key="2">
    <source>
        <dbReference type="PROSITE" id="PS51711"/>
    </source>
</evidence>
<keyword evidence="1" id="KW-0472">Membrane</keyword>
<feature type="domain" description="FeoB-type G" evidence="2">
    <location>
        <begin position="57"/>
        <end position="225"/>
    </location>
</feature>
<comment type="caution">
    <text evidence="3">The sequence shown here is derived from an EMBL/GenBank/DDBJ whole genome shotgun (WGS) entry which is preliminary data.</text>
</comment>
<dbReference type="SUPFAM" id="SSF52540">
    <property type="entry name" value="P-loop containing nucleoside triphosphate hydrolases"/>
    <property type="match status" value="1"/>
</dbReference>
<dbReference type="Pfam" id="PF07664">
    <property type="entry name" value="FeoB_C"/>
    <property type="match status" value="1"/>
</dbReference>
<sequence length="622" mass="66974">MIITRSMDMSRTPSLDLVSLPRRQPATVAGIDWARLAAPEARRLRELGFDEGVSVEVLHRASLGSGPIACRIGRMTVALRRAKVGNYPGVTVERHSGRLVLDDGRPVELIDLPGAYSLEPSSPDERVTRDVVTGASSLERLPDALVVVVDAANLDNHLRFTLQLIALGLPVVVALNMVDLAERDGLTLDAAVLERELGVPVIATVAVRKRGLDGLRAALGSILVGGAATRLRPSDGSIDDDIVTLQRRARQIAAAATVSETAGRRWAHALDAVALHPVAGPLLLVTILFVMFQAVFTWATVPADAIDAGFGALQDAIKSAMPDGFVRSLLTDGLIAGVGAVIVFLPQILILFLFILVLESSGYMVRAAFLMDRARWPVYTLIIGAMIPNTPLLPFVRLQGVVMFGLLITGIAGAYVAALILRRTVTKGASSGFMMEMPKYQMPRMRDVALGLWQRAVIFLKRAGTIIAATTVVLWLLLSFPKPPEGSGISPVDYSVAGRIGHGIEYVVKPIGFNRDIALALLPAMAAREVAVSAIGTVYAIDDKDGSGTDRITDQIRGRWTLPTALAFLMWFVFAPQCISTIAVTRRETNGWKWPLFMVGYLFAAAYVMAGITFWLATFAGL</sequence>
<evidence type="ECO:0000313" key="3">
    <source>
        <dbReference type="EMBL" id="PAV74755.1"/>
    </source>
</evidence>
<dbReference type="EMBL" id="LIAE01008285">
    <property type="protein sequence ID" value="PAV74755.1"/>
    <property type="molecule type" value="Genomic_DNA"/>
</dbReference>
<dbReference type="SUPFAM" id="SSF50037">
    <property type="entry name" value="C-terminal domain of transcriptional repressors"/>
    <property type="match status" value="1"/>
</dbReference>
<dbReference type="GO" id="GO:0046914">
    <property type="term" value="F:transition metal ion binding"/>
    <property type="evidence" value="ECO:0007669"/>
    <property type="project" value="InterPro"/>
</dbReference>
<keyword evidence="1" id="KW-0812">Transmembrane</keyword>
<name>A0A2A2KLE3_9BILA</name>
<evidence type="ECO:0000256" key="1">
    <source>
        <dbReference type="SAM" id="Phobius"/>
    </source>
</evidence>
<feature type="transmembrane region" description="Helical" evidence="1">
    <location>
        <begin position="273"/>
        <end position="296"/>
    </location>
</feature>
<feature type="transmembrane region" description="Helical" evidence="1">
    <location>
        <begin position="459"/>
        <end position="478"/>
    </location>
</feature>
<dbReference type="OrthoDB" id="8954335at2759"/>
<dbReference type="Pfam" id="PF02421">
    <property type="entry name" value="FeoB_N"/>
    <property type="match status" value="1"/>
</dbReference>
<dbReference type="InterPro" id="IPR050860">
    <property type="entry name" value="FeoB_GTPase"/>
</dbReference>
<feature type="transmembrane region" description="Helical" evidence="1">
    <location>
        <begin position="565"/>
        <end position="584"/>
    </location>
</feature>
<reference evidence="3 4" key="1">
    <citation type="journal article" date="2017" name="Curr. Biol.">
        <title>Genome architecture and evolution of a unichromosomal asexual nematode.</title>
        <authorList>
            <person name="Fradin H."/>
            <person name="Zegar C."/>
            <person name="Gutwein M."/>
            <person name="Lucas J."/>
            <person name="Kovtun M."/>
            <person name="Corcoran D."/>
            <person name="Baugh L.R."/>
            <person name="Kiontke K."/>
            <person name="Gunsalus K."/>
            <person name="Fitch D.H."/>
            <person name="Piano F."/>
        </authorList>
    </citation>
    <scope>NUCLEOTIDE SEQUENCE [LARGE SCALE GENOMIC DNA]</scope>
    <source>
        <strain evidence="3">PF1309</strain>
    </source>
</reference>
<feature type="transmembrane region" description="Helical" evidence="1">
    <location>
        <begin position="596"/>
        <end position="617"/>
    </location>
</feature>
<dbReference type="InterPro" id="IPR030389">
    <property type="entry name" value="G_FEOB_dom"/>
</dbReference>
<dbReference type="GO" id="GO:0005886">
    <property type="term" value="C:plasma membrane"/>
    <property type="evidence" value="ECO:0007669"/>
    <property type="project" value="TreeGrafter"/>
</dbReference>
<feature type="transmembrane region" description="Helical" evidence="1">
    <location>
        <begin position="334"/>
        <end position="358"/>
    </location>
</feature>
<dbReference type="Proteomes" id="UP000218231">
    <property type="component" value="Unassembled WGS sequence"/>
</dbReference>
<dbReference type="InterPro" id="IPR007167">
    <property type="entry name" value="Fe-transptr_FeoA-like"/>
</dbReference>
<keyword evidence="1" id="KW-1133">Transmembrane helix</keyword>
<dbReference type="PANTHER" id="PTHR43185:SF1">
    <property type="entry name" value="FE(2+) TRANSPORTER FEOB"/>
    <property type="match status" value="1"/>
</dbReference>
<feature type="transmembrane region" description="Helical" evidence="1">
    <location>
        <begin position="378"/>
        <end position="396"/>
    </location>
</feature>
<feature type="transmembrane region" description="Helical" evidence="1">
    <location>
        <begin position="402"/>
        <end position="421"/>
    </location>
</feature>
<dbReference type="InterPro" id="IPR011642">
    <property type="entry name" value="Gate_dom"/>
</dbReference>
<dbReference type="PROSITE" id="PS51711">
    <property type="entry name" value="G_FEOB"/>
    <property type="match status" value="1"/>
</dbReference>
<protein>
    <recommendedName>
        <fullName evidence="2">FeoB-type G domain-containing protein</fullName>
    </recommendedName>
</protein>
<proteinExistence type="predicted"/>
<dbReference type="Gene3D" id="3.40.50.300">
    <property type="entry name" value="P-loop containing nucleotide triphosphate hydrolases"/>
    <property type="match status" value="1"/>
</dbReference>
<dbReference type="GO" id="GO:0005525">
    <property type="term" value="F:GTP binding"/>
    <property type="evidence" value="ECO:0007669"/>
    <property type="project" value="InterPro"/>
</dbReference>
<gene>
    <name evidence="3" type="ORF">WR25_22239</name>
</gene>
<dbReference type="AlphaFoldDB" id="A0A2A2KLE3"/>
<dbReference type="GO" id="GO:0015093">
    <property type="term" value="F:ferrous iron transmembrane transporter activity"/>
    <property type="evidence" value="ECO:0007669"/>
    <property type="project" value="InterPro"/>
</dbReference>
<dbReference type="PANTHER" id="PTHR43185">
    <property type="entry name" value="FERROUS IRON TRANSPORT PROTEIN B"/>
    <property type="match status" value="1"/>
</dbReference>
<dbReference type="InterPro" id="IPR027417">
    <property type="entry name" value="P-loop_NTPase"/>
</dbReference>
<keyword evidence="4" id="KW-1185">Reference proteome</keyword>
<accession>A0A2A2KLE3</accession>
<dbReference type="Pfam" id="PF07670">
    <property type="entry name" value="Gate"/>
    <property type="match status" value="1"/>
</dbReference>
<evidence type="ECO:0000313" key="4">
    <source>
        <dbReference type="Proteomes" id="UP000218231"/>
    </source>
</evidence>
<organism evidence="3 4">
    <name type="scientific">Diploscapter pachys</name>
    <dbReference type="NCBI Taxonomy" id="2018661"/>
    <lineage>
        <taxon>Eukaryota</taxon>
        <taxon>Metazoa</taxon>
        <taxon>Ecdysozoa</taxon>
        <taxon>Nematoda</taxon>
        <taxon>Chromadorea</taxon>
        <taxon>Rhabditida</taxon>
        <taxon>Rhabditina</taxon>
        <taxon>Rhabditomorpha</taxon>
        <taxon>Rhabditoidea</taxon>
        <taxon>Rhabditidae</taxon>
        <taxon>Diploscapter</taxon>
    </lineage>
</organism>
<dbReference type="STRING" id="2018661.A0A2A2KLE3"/>
<dbReference type="InterPro" id="IPR008988">
    <property type="entry name" value="Transcriptional_repressor_C"/>
</dbReference>
<dbReference type="CDD" id="cd01879">
    <property type="entry name" value="FeoB"/>
    <property type="match status" value="1"/>
</dbReference>
<dbReference type="InterPro" id="IPR011640">
    <property type="entry name" value="Fe2_transport_prot_B_C"/>
</dbReference>